<dbReference type="Proteomes" id="UP001259659">
    <property type="component" value="Unassembled WGS sequence"/>
</dbReference>
<name>A0ABU2FGI3_9EURY</name>
<evidence type="ECO:0008006" key="4">
    <source>
        <dbReference type="Google" id="ProtNLM"/>
    </source>
</evidence>
<gene>
    <name evidence="2" type="ORF">NDI56_16820</name>
</gene>
<dbReference type="EMBL" id="JAMQON010000005">
    <property type="protein sequence ID" value="MDS0261063.1"/>
    <property type="molecule type" value="Genomic_DNA"/>
</dbReference>
<reference evidence="2 3" key="1">
    <citation type="submission" date="2022-06" db="EMBL/GenBank/DDBJ databases">
        <title>Haloarcula sp. a new haloarchaeum isolate from saline soil.</title>
        <authorList>
            <person name="Strakova D."/>
            <person name="Galisteo C."/>
            <person name="Sanchez-Porro C."/>
            <person name="Ventosa A."/>
        </authorList>
    </citation>
    <scope>NUCLEOTIDE SEQUENCE [LARGE SCALE GENOMIC DNA]</scope>
    <source>
        <strain evidence="2 3">S1CR25-12</strain>
    </source>
</reference>
<organism evidence="2 3">
    <name type="scientific">Haloarcula saliterrae</name>
    <dbReference type="NCBI Taxonomy" id="2950534"/>
    <lineage>
        <taxon>Archaea</taxon>
        <taxon>Methanobacteriati</taxon>
        <taxon>Methanobacteriota</taxon>
        <taxon>Stenosarchaea group</taxon>
        <taxon>Halobacteria</taxon>
        <taxon>Halobacteriales</taxon>
        <taxon>Haloarculaceae</taxon>
        <taxon>Haloarcula</taxon>
    </lineage>
</organism>
<keyword evidence="3" id="KW-1185">Reference proteome</keyword>
<dbReference type="RefSeq" id="WP_310920855.1">
    <property type="nucleotide sequence ID" value="NZ_JAMQON010000005.1"/>
</dbReference>
<keyword evidence="1" id="KW-0472">Membrane</keyword>
<sequence length="107" mass="11637">MTALHTFRSRIRPGALLIVSLLVGAATYIEFVYYGPATLYAVILWIVVVPMLFAMTVQGVRDHPLYQPLVYVGFIAIGVLQFLADNWAVLAGVFVVAGLAGLASQLR</sequence>
<feature type="transmembrane region" description="Helical" evidence="1">
    <location>
        <begin position="14"/>
        <end position="33"/>
    </location>
</feature>
<accession>A0ABU2FGI3</accession>
<feature type="transmembrane region" description="Helical" evidence="1">
    <location>
        <begin position="39"/>
        <end position="57"/>
    </location>
</feature>
<feature type="transmembrane region" description="Helical" evidence="1">
    <location>
        <begin position="64"/>
        <end position="83"/>
    </location>
</feature>
<keyword evidence="1" id="KW-1133">Transmembrane helix</keyword>
<feature type="transmembrane region" description="Helical" evidence="1">
    <location>
        <begin position="89"/>
        <end position="106"/>
    </location>
</feature>
<comment type="caution">
    <text evidence="2">The sequence shown here is derived from an EMBL/GenBank/DDBJ whole genome shotgun (WGS) entry which is preliminary data.</text>
</comment>
<evidence type="ECO:0000313" key="3">
    <source>
        <dbReference type="Proteomes" id="UP001259659"/>
    </source>
</evidence>
<proteinExistence type="predicted"/>
<evidence type="ECO:0000256" key="1">
    <source>
        <dbReference type="SAM" id="Phobius"/>
    </source>
</evidence>
<keyword evidence="1" id="KW-0812">Transmembrane</keyword>
<evidence type="ECO:0000313" key="2">
    <source>
        <dbReference type="EMBL" id="MDS0261063.1"/>
    </source>
</evidence>
<protein>
    <recommendedName>
        <fullName evidence="4">Phosphatidate cytidylyltransferase</fullName>
    </recommendedName>
</protein>